<dbReference type="Proteomes" id="UP000008204">
    <property type="component" value="Chromosome"/>
</dbReference>
<dbReference type="AlphaFoldDB" id="B7K1B8"/>
<name>B7K1B8_RIPO1</name>
<organism evidence="1 2">
    <name type="scientific">Rippkaea orientalis (strain PCC 8801 / RF-1)</name>
    <name type="common">Cyanothece sp. (strain PCC 8801)</name>
    <dbReference type="NCBI Taxonomy" id="41431"/>
    <lineage>
        <taxon>Bacteria</taxon>
        <taxon>Bacillati</taxon>
        <taxon>Cyanobacteriota</taxon>
        <taxon>Cyanophyceae</taxon>
        <taxon>Oscillatoriophycideae</taxon>
        <taxon>Chroococcales</taxon>
        <taxon>Aphanothecaceae</taxon>
        <taxon>Rippkaea</taxon>
        <taxon>Rippkaea orientalis</taxon>
    </lineage>
</organism>
<evidence type="ECO:0000313" key="1">
    <source>
        <dbReference type="EMBL" id="ACK66313.1"/>
    </source>
</evidence>
<dbReference type="RefSeq" id="WP_012595581.1">
    <property type="nucleotide sequence ID" value="NC_011726.1"/>
</dbReference>
<accession>B7K1B8</accession>
<sequence length="142" mass="15398">MSFKHLVFAAFSTVILATTFSDSPLGKNAFAQTQYQSQSTTIDISSSELKDSYWLNIYSSDNARIQGEVKLDGKVIQSLNSASTTINIAPYLNQGQNEVIISGNYSPTNASVTVELNSKTDKVTQQTGGNGLINQILIIEVQ</sequence>
<proteinExistence type="predicted"/>
<gene>
    <name evidence="1" type="ordered locus">PCC8801_2294</name>
</gene>
<dbReference type="OrthoDB" id="582274at2"/>
<dbReference type="eggNOG" id="ENOG5033BWY">
    <property type="taxonomic scope" value="Bacteria"/>
</dbReference>
<dbReference type="STRING" id="41431.PCC8801_2294"/>
<dbReference type="KEGG" id="cyp:PCC8801_2294"/>
<reference evidence="2" key="1">
    <citation type="journal article" date="2011" name="MBio">
        <title>Novel metabolic attributes of the genus Cyanothece, comprising a group of unicellular nitrogen-fixing Cyanobacteria.</title>
        <authorList>
            <person name="Bandyopadhyay A."/>
            <person name="Elvitigala T."/>
            <person name="Welsh E."/>
            <person name="Stockel J."/>
            <person name="Liberton M."/>
            <person name="Min H."/>
            <person name="Sherman L.A."/>
            <person name="Pakrasi H.B."/>
        </authorList>
    </citation>
    <scope>NUCLEOTIDE SEQUENCE [LARGE SCALE GENOMIC DNA]</scope>
    <source>
        <strain evidence="2">PCC 8801</strain>
    </source>
</reference>
<dbReference type="EMBL" id="CP001287">
    <property type="protein sequence ID" value="ACK66313.1"/>
    <property type="molecule type" value="Genomic_DNA"/>
</dbReference>
<keyword evidence="2" id="KW-1185">Reference proteome</keyword>
<evidence type="ECO:0000313" key="2">
    <source>
        <dbReference type="Proteomes" id="UP000008204"/>
    </source>
</evidence>
<dbReference type="HOGENOM" id="CLU_149208_0_0_3"/>
<protein>
    <submittedName>
        <fullName evidence="1">Uncharacterized protein</fullName>
    </submittedName>
</protein>